<dbReference type="PATRIC" id="fig|584657.3.peg.3151"/>
<dbReference type="EMBL" id="AWQS01000162">
    <property type="protein sequence ID" value="EWT04963.1"/>
    <property type="molecule type" value="Genomic_DNA"/>
</dbReference>
<keyword evidence="4" id="KW-1185">Reference proteome</keyword>
<organism evidence="3 4">
    <name type="scientific">Intrasporangium chromatireducens Q5-1</name>
    <dbReference type="NCBI Taxonomy" id="584657"/>
    <lineage>
        <taxon>Bacteria</taxon>
        <taxon>Bacillati</taxon>
        <taxon>Actinomycetota</taxon>
        <taxon>Actinomycetes</taxon>
        <taxon>Micrococcales</taxon>
        <taxon>Intrasporangiaceae</taxon>
        <taxon>Intrasporangium</taxon>
    </lineage>
</organism>
<protein>
    <submittedName>
        <fullName evidence="3">Uncharacterized protein</fullName>
    </submittedName>
</protein>
<evidence type="ECO:0000313" key="4">
    <source>
        <dbReference type="Proteomes" id="UP000019494"/>
    </source>
</evidence>
<feature type="region of interest" description="Disordered" evidence="1">
    <location>
        <begin position="122"/>
        <end position="142"/>
    </location>
</feature>
<dbReference type="AlphaFoldDB" id="W9GJG5"/>
<evidence type="ECO:0000313" key="3">
    <source>
        <dbReference type="EMBL" id="EWT04963.1"/>
    </source>
</evidence>
<name>W9GJG5_9MICO</name>
<sequence length="215" mass="21124">MNRKTAGVLIAGGAAAAIAVGVGAAARADTQTPTPSPTTSSAPGRSGTAPGQQASPGQGGNSQGNGNGKGLGWGPGGRHGMGGFGGMGRFGLGGDVAALAQKLGVDESKLRTALGAVRDQLKAERKADKTNGSTPPRMGALSDDAATRLAKELGISADKVKTAIADLRAAAQASRQQAFDSRLGQAVKDGKLTQAEADAVKKAARLGVIGMGGRG</sequence>
<keyword evidence="2" id="KW-0732">Signal</keyword>
<accession>W9GJG5</accession>
<reference evidence="4" key="1">
    <citation type="submission" date="2013-08" db="EMBL/GenBank/DDBJ databases">
        <title>Intrasporangium oryzae NRRL B-24470.</title>
        <authorList>
            <person name="Liu H."/>
            <person name="Wang G."/>
        </authorList>
    </citation>
    <scope>NUCLEOTIDE SEQUENCE [LARGE SCALE GENOMIC DNA]</scope>
    <source>
        <strain evidence="4">Q5-1</strain>
    </source>
</reference>
<feature type="chain" id="PRO_5039118450" evidence="2">
    <location>
        <begin position="20"/>
        <end position="215"/>
    </location>
</feature>
<comment type="caution">
    <text evidence="3">The sequence shown here is derived from an EMBL/GenBank/DDBJ whole genome shotgun (WGS) entry which is preliminary data.</text>
</comment>
<evidence type="ECO:0000256" key="1">
    <source>
        <dbReference type="SAM" id="MobiDB-lite"/>
    </source>
</evidence>
<feature type="region of interest" description="Disordered" evidence="1">
    <location>
        <begin position="24"/>
        <end position="80"/>
    </location>
</feature>
<feature type="signal peptide" evidence="2">
    <location>
        <begin position="1"/>
        <end position="19"/>
    </location>
</feature>
<gene>
    <name evidence="3" type="ORF">N864_02585</name>
</gene>
<evidence type="ECO:0000256" key="2">
    <source>
        <dbReference type="SAM" id="SignalP"/>
    </source>
</evidence>
<dbReference type="Proteomes" id="UP000019494">
    <property type="component" value="Unassembled WGS sequence"/>
</dbReference>
<feature type="compositionally biased region" description="Low complexity" evidence="1">
    <location>
        <begin position="37"/>
        <end position="56"/>
    </location>
</feature>
<proteinExistence type="predicted"/>
<feature type="compositionally biased region" description="Gly residues" evidence="1">
    <location>
        <begin position="57"/>
        <end position="80"/>
    </location>
</feature>